<protein>
    <submittedName>
        <fullName evidence="1">Uncharacterized protein</fullName>
    </submittedName>
</protein>
<dbReference type="Proteomes" id="UP001242313">
    <property type="component" value="Unassembled WGS sequence"/>
</dbReference>
<evidence type="ECO:0000313" key="2">
    <source>
        <dbReference type="Proteomes" id="UP001242313"/>
    </source>
</evidence>
<comment type="caution">
    <text evidence="1">The sequence shown here is derived from an EMBL/GenBank/DDBJ whole genome shotgun (WGS) entry which is preliminary data.</text>
</comment>
<reference evidence="1 2" key="1">
    <citation type="submission" date="2023-07" db="EMBL/GenBank/DDBJ databases">
        <title>Genomic Encyclopedia of Type Strains, Phase IV (KMG-IV): sequencing the most valuable type-strain genomes for metagenomic binning, comparative biology and taxonomic classification.</title>
        <authorList>
            <person name="Goeker M."/>
        </authorList>
    </citation>
    <scope>NUCLEOTIDE SEQUENCE [LARGE SCALE GENOMIC DNA]</scope>
    <source>
        <strain evidence="1 2">DSM 19598</strain>
    </source>
</reference>
<sequence>MHREARRKTESGVYHVERTAKKFSMMTKTG</sequence>
<accession>A0ABU0G1V8</accession>
<keyword evidence="2" id="KW-1185">Reference proteome</keyword>
<gene>
    <name evidence="1" type="ORF">J2S25_003825</name>
</gene>
<organism evidence="1 2">
    <name type="scientific">Mesobacillus stamsii</name>
    <dbReference type="NCBI Taxonomy" id="225347"/>
    <lineage>
        <taxon>Bacteria</taxon>
        <taxon>Bacillati</taxon>
        <taxon>Bacillota</taxon>
        <taxon>Bacilli</taxon>
        <taxon>Bacillales</taxon>
        <taxon>Bacillaceae</taxon>
        <taxon>Mesobacillus</taxon>
    </lineage>
</organism>
<name>A0ABU0G1V8_9BACI</name>
<dbReference type="EMBL" id="JAUSUN010000040">
    <property type="protein sequence ID" value="MDQ0415598.1"/>
    <property type="molecule type" value="Genomic_DNA"/>
</dbReference>
<proteinExistence type="predicted"/>
<evidence type="ECO:0000313" key="1">
    <source>
        <dbReference type="EMBL" id="MDQ0415598.1"/>
    </source>
</evidence>